<accession>A0A8J5JDX4</accession>
<evidence type="ECO:0000313" key="2">
    <source>
        <dbReference type="Proteomes" id="UP000747542"/>
    </source>
</evidence>
<dbReference type="AlphaFoldDB" id="A0A8J5JDX4"/>
<keyword evidence="2" id="KW-1185">Reference proteome</keyword>
<comment type="caution">
    <text evidence="1">The sequence shown here is derived from an EMBL/GenBank/DDBJ whole genome shotgun (WGS) entry which is preliminary data.</text>
</comment>
<feature type="non-terminal residue" evidence="1">
    <location>
        <position position="70"/>
    </location>
</feature>
<gene>
    <name evidence="1" type="ORF">Hamer_G031558</name>
</gene>
<protein>
    <submittedName>
        <fullName evidence="1">Uncharacterized protein</fullName>
    </submittedName>
</protein>
<reference evidence="1" key="1">
    <citation type="journal article" date="2021" name="Sci. Adv.">
        <title>The American lobster genome reveals insights on longevity, neural, and immune adaptations.</title>
        <authorList>
            <person name="Polinski J.M."/>
            <person name="Zimin A.V."/>
            <person name="Clark K.F."/>
            <person name="Kohn A.B."/>
            <person name="Sadowski N."/>
            <person name="Timp W."/>
            <person name="Ptitsyn A."/>
            <person name="Khanna P."/>
            <person name="Romanova D.Y."/>
            <person name="Williams P."/>
            <person name="Greenwood S.J."/>
            <person name="Moroz L.L."/>
            <person name="Walt D.R."/>
            <person name="Bodnar A.G."/>
        </authorList>
    </citation>
    <scope>NUCLEOTIDE SEQUENCE</scope>
    <source>
        <strain evidence="1">GMGI-L3</strain>
    </source>
</reference>
<organism evidence="1 2">
    <name type="scientific">Homarus americanus</name>
    <name type="common">American lobster</name>
    <dbReference type="NCBI Taxonomy" id="6706"/>
    <lineage>
        <taxon>Eukaryota</taxon>
        <taxon>Metazoa</taxon>
        <taxon>Ecdysozoa</taxon>
        <taxon>Arthropoda</taxon>
        <taxon>Crustacea</taxon>
        <taxon>Multicrustacea</taxon>
        <taxon>Malacostraca</taxon>
        <taxon>Eumalacostraca</taxon>
        <taxon>Eucarida</taxon>
        <taxon>Decapoda</taxon>
        <taxon>Pleocyemata</taxon>
        <taxon>Astacidea</taxon>
        <taxon>Nephropoidea</taxon>
        <taxon>Nephropidae</taxon>
        <taxon>Homarus</taxon>
    </lineage>
</organism>
<name>A0A8J5JDX4_HOMAM</name>
<evidence type="ECO:0000313" key="1">
    <source>
        <dbReference type="EMBL" id="KAG7155806.1"/>
    </source>
</evidence>
<dbReference type="EMBL" id="JAHLQT010040338">
    <property type="protein sequence ID" value="KAG7155806.1"/>
    <property type="molecule type" value="Genomic_DNA"/>
</dbReference>
<dbReference type="Proteomes" id="UP000747542">
    <property type="component" value="Unassembled WGS sequence"/>
</dbReference>
<proteinExistence type="predicted"/>
<sequence>EKGGVCGSASGRQGLSAIYELTVSLNHHHELQRRVSRLQIILGVNNHNQPGRYGSCVQNSRSKICVEVQE</sequence>